<name>A0A5J4UTS9_9EUKA</name>
<proteinExistence type="predicted"/>
<accession>A0A5J4UTS9</accession>
<protein>
    <submittedName>
        <fullName evidence="1">Uncharacterized protein</fullName>
    </submittedName>
</protein>
<dbReference type="EMBL" id="SNRW01012417">
    <property type="protein sequence ID" value="KAA6373848.1"/>
    <property type="molecule type" value="Genomic_DNA"/>
</dbReference>
<feature type="non-terminal residue" evidence="1">
    <location>
        <position position="1"/>
    </location>
</feature>
<comment type="caution">
    <text evidence="1">The sequence shown here is derived from an EMBL/GenBank/DDBJ whole genome shotgun (WGS) entry which is preliminary data.</text>
</comment>
<reference evidence="1 2" key="1">
    <citation type="submission" date="2019-03" db="EMBL/GenBank/DDBJ databases">
        <title>Single cell metagenomics reveals metabolic interactions within the superorganism composed of flagellate Streblomastix strix and complex community of Bacteroidetes bacteria on its surface.</title>
        <authorList>
            <person name="Treitli S.C."/>
            <person name="Kolisko M."/>
            <person name="Husnik F."/>
            <person name="Keeling P."/>
            <person name="Hampl V."/>
        </authorList>
    </citation>
    <scope>NUCLEOTIDE SEQUENCE [LARGE SCALE GENOMIC DNA]</scope>
    <source>
        <strain evidence="1">ST1C</strain>
    </source>
</reference>
<dbReference type="AlphaFoldDB" id="A0A5J4UTS9"/>
<evidence type="ECO:0000313" key="1">
    <source>
        <dbReference type="EMBL" id="KAA6373848.1"/>
    </source>
</evidence>
<organism evidence="1 2">
    <name type="scientific">Streblomastix strix</name>
    <dbReference type="NCBI Taxonomy" id="222440"/>
    <lineage>
        <taxon>Eukaryota</taxon>
        <taxon>Metamonada</taxon>
        <taxon>Preaxostyla</taxon>
        <taxon>Oxymonadida</taxon>
        <taxon>Streblomastigidae</taxon>
        <taxon>Streblomastix</taxon>
    </lineage>
</organism>
<dbReference type="Proteomes" id="UP000324800">
    <property type="component" value="Unassembled WGS sequence"/>
</dbReference>
<gene>
    <name evidence="1" type="ORF">EZS28_030621</name>
</gene>
<evidence type="ECO:0000313" key="2">
    <source>
        <dbReference type="Proteomes" id="UP000324800"/>
    </source>
</evidence>
<sequence>TLPLGPLPPDPLLVYGVGHKKQIRKAIKSTGIIAKSQKLKDQKLKLIPKALLTTDRQPFSVILHTMLLFLHDYHLRRFFIFRHGESLIICDCSRVRYGLLKGDP</sequence>